<name>A0A7Y9PFC6_9BACT</name>
<organism evidence="2 3">
    <name type="scientific">Granulicella arctica</name>
    <dbReference type="NCBI Taxonomy" id="940613"/>
    <lineage>
        <taxon>Bacteria</taxon>
        <taxon>Pseudomonadati</taxon>
        <taxon>Acidobacteriota</taxon>
        <taxon>Terriglobia</taxon>
        <taxon>Terriglobales</taxon>
        <taxon>Acidobacteriaceae</taxon>
        <taxon>Granulicella</taxon>
    </lineage>
</organism>
<dbReference type="Pfam" id="PF00179">
    <property type="entry name" value="UQ_con"/>
    <property type="match status" value="1"/>
</dbReference>
<comment type="caution">
    <text evidence="2">The sequence shown here is derived from an EMBL/GenBank/DDBJ whole genome shotgun (WGS) entry which is preliminary data.</text>
</comment>
<dbReference type="CDD" id="cd00195">
    <property type="entry name" value="UBCc_UEV"/>
    <property type="match status" value="1"/>
</dbReference>
<dbReference type="Gene3D" id="3.10.110.10">
    <property type="entry name" value="Ubiquitin Conjugating Enzyme"/>
    <property type="match status" value="1"/>
</dbReference>
<proteinExistence type="predicted"/>
<sequence>MRARRIENEWLLLEALQQANPGRLQLTRHPDSFAITATHLPALLEAPANPANPGAAIHHTHHLRVTFPRYYPSMPVEVYLDTPVFHPNVHPDTGFVCLWTKHRIQTTLEQTLSQLQRVLNWTLLNTDPEHVMQPAALLWYQQPNIREHLPLASTPFVPVHAEAWQTAPPPLRRRLS</sequence>
<gene>
    <name evidence="2" type="ORF">HDF17_000947</name>
</gene>
<dbReference type="AlphaFoldDB" id="A0A7Y9PFC6"/>
<accession>A0A7Y9PFC6</accession>
<evidence type="ECO:0000259" key="1">
    <source>
        <dbReference type="PROSITE" id="PS50127"/>
    </source>
</evidence>
<dbReference type="InterPro" id="IPR000608">
    <property type="entry name" value="UBC"/>
</dbReference>
<dbReference type="InterPro" id="IPR016135">
    <property type="entry name" value="UBQ-conjugating_enzyme/RWD"/>
</dbReference>
<dbReference type="GO" id="GO:0016874">
    <property type="term" value="F:ligase activity"/>
    <property type="evidence" value="ECO:0007669"/>
    <property type="project" value="UniProtKB-KW"/>
</dbReference>
<dbReference type="Proteomes" id="UP000589520">
    <property type="component" value="Unassembled WGS sequence"/>
</dbReference>
<dbReference type="EMBL" id="JACCCW010000001">
    <property type="protein sequence ID" value="NYF78660.1"/>
    <property type="molecule type" value="Genomic_DNA"/>
</dbReference>
<feature type="domain" description="UBC core" evidence="1">
    <location>
        <begin position="1"/>
        <end position="176"/>
    </location>
</feature>
<dbReference type="SUPFAM" id="SSF54495">
    <property type="entry name" value="UBC-like"/>
    <property type="match status" value="1"/>
</dbReference>
<protein>
    <submittedName>
        <fullName evidence="2">Ubiquitin-protein ligase</fullName>
    </submittedName>
</protein>
<dbReference type="RefSeq" id="WP_179488252.1">
    <property type="nucleotide sequence ID" value="NZ_JACCCW010000001.1"/>
</dbReference>
<keyword evidence="3" id="KW-1185">Reference proteome</keyword>
<evidence type="ECO:0000313" key="2">
    <source>
        <dbReference type="EMBL" id="NYF78660.1"/>
    </source>
</evidence>
<keyword evidence="2" id="KW-0436">Ligase</keyword>
<reference evidence="2 3" key="1">
    <citation type="submission" date="2020-07" db="EMBL/GenBank/DDBJ databases">
        <title>Genomic Encyclopedia of Type Strains, Phase IV (KMG-V): Genome sequencing to study the core and pangenomes of soil and plant-associated prokaryotes.</title>
        <authorList>
            <person name="Whitman W."/>
        </authorList>
    </citation>
    <scope>NUCLEOTIDE SEQUENCE [LARGE SCALE GENOMIC DNA]</scope>
    <source>
        <strain evidence="2 3">X4EP2</strain>
    </source>
</reference>
<evidence type="ECO:0000313" key="3">
    <source>
        <dbReference type="Proteomes" id="UP000589520"/>
    </source>
</evidence>
<dbReference type="PROSITE" id="PS50127">
    <property type="entry name" value="UBC_2"/>
    <property type="match status" value="1"/>
</dbReference>